<evidence type="ECO:0000259" key="13">
    <source>
        <dbReference type="PROSITE" id="PS52019"/>
    </source>
</evidence>
<dbReference type="GO" id="GO:0032259">
    <property type="term" value="P:methylation"/>
    <property type="evidence" value="ECO:0007669"/>
    <property type="project" value="UniProtKB-KW"/>
</dbReference>
<dbReference type="InterPro" id="IPR014031">
    <property type="entry name" value="Ketoacyl_synth_C"/>
</dbReference>
<dbReference type="InterPro" id="IPR006162">
    <property type="entry name" value="Ppantetheine_attach_site"/>
</dbReference>
<feature type="region of interest" description="N-terminal hotdog fold" evidence="9">
    <location>
        <begin position="961"/>
        <end position="1099"/>
    </location>
</feature>
<dbReference type="InterPro" id="IPR013968">
    <property type="entry name" value="PKS_KR"/>
</dbReference>
<dbReference type="InterPro" id="IPR014043">
    <property type="entry name" value="Acyl_transferase_dom"/>
</dbReference>
<dbReference type="InterPro" id="IPR020807">
    <property type="entry name" value="PKS_DH"/>
</dbReference>
<dbReference type="PANTHER" id="PTHR43775:SF20">
    <property type="entry name" value="HYBRID PKS-NRPS SYNTHETASE APDA"/>
    <property type="match status" value="1"/>
</dbReference>
<feature type="domain" description="Carrier" evidence="11">
    <location>
        <begin position="2445"/>
        <end position="2520"/>
    </location>
</feature>
<evidence type="ECO:0000256" key="8">
    <source>
        <dbReference type="ARBA" id="ARBA00023268"/>
    </source>
</evidence>
<name>A0A167BMD9_COLIC</name>
<dbReference type="Gene3D" id="3.30.70.3290">
    <property type="match status" value="1"/>
</dbReference>
<keyword evidence="4" id="KW-0489">Methyltransferase</keyword>
<dbReference type="Pfam" id="PF08242">
    <property type="entry name" value="Methyltransf_12"/>
    <property type="match status" value="1"/>
</dbReference>
<dbReference type="InterPro" id="IPR018201">
    <property type="entry name" value="Ketoacyl_synth_AS"/>
</dbReference>
<dbReference type="InterPro" id="IPR014030">
    <property type="entry name" value="Ketoacyl_synth_N"/>
</dbReference>
<dbReference type="GO" id="GO:0006633">
    <property type="term" value="P:fatty acid biosynthetic process"/>
    <property type="evidence" value="ECO:0007669"/>
    <property type="project" value="InterPro"/>
</dbReference>
<dbReference type="InterPro" id="IPR036291">
    <property type="entry name" value="NAD(P)-bd_dom_sf"/>
</dbReference>
<dbReference type="InterPro" id="IPR020841">
    <property type="entry name" value="PKS_Beta-ketoAc_synthase_dom"/>
</dbReference>
<evidence type="ECO:0000313" key="15">
    <source>
        <dbReference type="Proteomes" id="UP000076584"/>
    </source>
</evidence>
<dbReference type="InterPro" id="IPR057326">
    <property type="entry name" value="KR_dom"/>
</dbReference>
<dbReference type="Gene3D" id="3.40.50.720">
    <property type="entry name" value="NAD(P)-binding Rossmann-like Domain"/>
    <property type="match status" value="2"/>
</dbReference>
<evidence type="ECO:0000256" key="1">
    <source>
        <dbReference type="ARBA" id="ARBA00022450"/>
    </source>
</evidence>
<dbReference type="Pfam" id="PF14765">
    <property type="entry name" value="PS-DH"/>
    <property type="match status" value="1"/>
</dbReference>
<feature type="domain" description="PKS/mFAS DH" evidence="13">
    <location>
        <begin position="961"/>
        <end position="1270"/>
    </location>
</feature>
<comment type="caution">
    <text evidence="14">The sequence shown here is derived from an EMBL/GenBank/DDBJ whole genome shotgun (WGS) entry which is preliminary data.</text>
</comment>
<dbReference type="Proteomes" id="UP000076584">
    <property type="component" value="Unassembled WGS sequence"/>
</dbReference>
<keyword evidence="8" id="KW-0511">Multifunctional enzyme</keyword>
<keyword evidence="5" id="KW-0808">Transferase</keyword>
<evidence type="ECO:0000256" key="5">
    <source>
        <dbReference type="ARBA" id="ARBA00022679"/>
    </source>
</evidence>
<dbReference type="OrthoDB" id="329835at2759"/>
<keyword evidence="3" id="KW-0436">Ligase</keyword>
<dbReference type="GO" id="GO:0009403">
    <property type="term" value="P:toxin biosynthetic process"/>
    <property type="evidence" value="ECO:0007669"/>
    <property type="project" value="UniProtKB-ARBA"/>
</dbReference>
<dbReference type="InterPro" id="IPR023213">
    <property type="entry name" value="CAT-like_dom_sf"/>
</dbReference>
<dbReference type="SUPFAM" id="SSF55048">
    <property type="entry name" value="Probable ACP-binding domain of malonyl-CoA ACP transacylase"/>
    <property type="match status" value="1"/>
</dbReference>
<dbReference type="InterPro" id="IPR042104">
    <property type="entry name" value="PKS_dehydratase_sf"/>
</dbReference>
<dbReference type="InterPro" id="IPR001242">
    <property type="entry name" value="Condensation_dom"/>
</dbReference>
<gene>
    <name evidence="14" type="ORF">CI238_11893</name>
</gene>
<dbReference type="SMART" id="SM00822">
    <property type="entry name" value="PKS_KR"/>
    <property type="match status" value="1"/>
</dbReference>
<dbReference type="PROSITE" id="PS50075">
    <property type="entry name" value="CARRIER"/>
    <property type="match status" value="1"/>
</dbReference>
<dbReference type="PROSITE" id="PS00012">
    <property type="entry name" value="PHOSPHOPANTETHEINE"/>
    <property type="match status" value="1"/>
</dbReference>
<dbReference type="Pfam" id="PF16197">
    <property type="entry name" value="KAsynt_C_assoc"/>
    <property type="match status" value="1"/>
</dbReference>
<dbReference type="GO" id="GO:0004312">
    <property type="term" value="F:fatty acid synthase activity"/>
    <property type="evidence" value="ECO:0007669"/>
    <property type="project" value="TreeGrafter"/>
</dbReference>
<sequence length="3029" mass="331396">MISDGRIAVIGSACRFPGGLNTPSRLWEYLKKPGDLQSEIPKTRFNIDAFYHPDGSSPGRTNARHGYFLTEDLQAFDAQFFQIQAREAESMDPQQRLLLETTYEAFSSAGLRLEDLRGSDTAVYVGIMTHDFEVNHVQDIRHSPTYLVTGSATSIASNRVSYFYDLHGPSMTIDTACSSSLVAVHHAVQQLRSGRSKVAVAAGSNLIMSPLGYIMESKLNMLSPTGRSRMWDEGADGYARGEGVGAVVLKPLAQAILDGDPIQCVIRETGVNQDGRTTGITMPSHEAQEKLIRDTYSRAGLDVANARDRPQFFEAHGTGTPAGDPQEAEAIARAFFGDEGDRQPTTDMAAERDSLFVGSIKTVIGHTEGTAGIAGLLKASHAVRQGVIPPNLLFEKLNPTVSPFCRNLRIPTEARAWPAVAPGQPRRASVNSFGFGGTNAHAIVEQHLPDRSGLAATASADDARVERAAGLMPLVFSAKSESSLKQCMEEACRFIEARCCEADMVDLAWTLFCKQSTLPIRRAVVGRTREAACRALQAAVSPGGTAGSPMPPAEAFGACRPRICAVFTGQGAQWPGMLRTLISTVPHVRNIVAELDASLQSLPPSYRPSWTLAEKFVSGDDSVYDATYSQPLCCALQIVLVRLLTAAGVEFSALVGHSSGEIACAYAAGMISAGQAVRIAHLRGLVSQHASSPRGQAGAMLAAGISREEAEDLCELEAFEGRVCIAASNSPDSTTLSGDADAIRRLQGVLEEESKFARALKVDKAYHSHHMLPCSSPYVDALVSCGCAVGERRRSSPSPPWYSSVFGNRRMTVADVTAEYWAKNLVSPVLFLQAVEQMALESRPPDAAVEIGCHPALKAPFLSTFRKCFPDSPELPYTGCMTRAGDDVEAFAGALGYLWERFGTGSCDLDGLSAELVGPSGGVPKPRNLAASLPRYAWDRSRTYWTDSRFARGLLNGPSPHLLLGTLSADSTQSTFRWQNYIRPRDHQWLHGHVLQGQLILPAAGYVVMAAEAAAHIANTIVNDAAIRVLEIFDLKIDKAITFEEDTNVAEVCLTAALLTDPSDNSPISISFSIDSCLAKETKLSTTATGRIAVTLGSVTEGDVLPPTRIEHPHATSLDVGFFYRELKTLGYEYDGFYRGLSSIERAGRKAKGTLAYPWLEDRLRKRNILMHPASLDLAFQTVIGSYSFHGDRRLRSMYVPVHIGRIALAPVACRSAFGPADQVGFSTTNTYDSGDRLACDIEVYDTNSGAVLYQVEDLVFKPLSRPSASEDRRPFCRPVWGPFEPEKMMDNPKWWATEQDKEAVPIIERIVYFYIRLFLGRIPPGRRDTVAPHHQKYVEWCEHVVTEAVQGRHPWYSSSWENDTDVAIAALCERNSYHPHVRMVQRVGEHMLSAVSENTNPFHFMDHDGLLTEFYTSTLTSGPPLLYAQDLVSQIAHRHQSMNMLEIGAGTGGATKYILGTPQLGFNCYTFTDLAPAFFDKAREDFVAFEDRMEFRQLDIRQSPEEQGFSPNSYDLIVASNVLHATPRLEETMKNVRSLLKPGGHVVILELTTRDHTRNGFIFGLFPDWWAGVGEGRVLEPFVSLDRWDEILRRTGFSGIECRTLDRDSKLFPTSVFSSRAVDVDFLRRYEPLKAPLSGDGQGRPPVVVIGGDLPWTSCIVDDLRQLIPSRELATLTKLTNLVADDRQPILQGKPTFVVLCDLEDEVFAGLGEMELRALQLLLGSAGCVLWLTENAWVQHPCQAMAIGMLRAARLEYPDTRIQVIDVDSIEHLETQFLFEQLLRLEETPASADGATWTNEPEIYLARGRAWIPRLKRDRSRNNRLNSGRRAIVEDVDPCREPVALRNSQDGPYLEHAARFRPLAAPVDRPTSTVLVRYAFAQTVPVGSFGRYFLLQGSDAADGQSVFAISQTNASIVEVPKAQTFPTLDGRGASAAAALRAIAATLIADAMLSWLGPGSTAVVLDPPSSWTGAITTTAAAKGVSVTFASVLVDRPAGASGQWIRLHPRETAAGLRRALPGNTSALFDLSTDPQIASLRKRLLQVLPAGCVRCHGLADFVQHAAVESPANLAQEFPDAELVRHAILKAADYTLPMSSPAPIIPAAEIEALGSRLDRDAVIDWKWEGLLRARVRPIDAEDMFSPDKTYLLAGMAGDLGRSLASWMVDHGARSVVLSSRRPQVPDDAWLQEIRSRGGRVTVLSIDLTDEASVDAGLGQIRQTLPPIGGVAFGPMILQDALFKDMELPMMDMVIHPKARGVQYLNARLSDPACPLDFFVMFSSIVTVTGNPGQTNYTAANAYLQAVAQQRRANGMAGSTIDIGAVFGVGYLNKSQREDWFETVRFQYDSLGEHELHSLFAEAVVSGRQELSTADGNVTVVDMPSIAITTGICDLDPARKGRIKFFDDPRFGNLRLPDQQRTGAPGASSTKGPVKDRLLEVTLLDEARQIILDGLSDKLRGTLQLPSDEDVSPSVPLIDLGMDSLGATTVASWFSRQLDLDMPLLKVLGGASMADLADEATARLPPSAIPMVHRVEDVTNVQPADPTGSPTSEVRFSTAGSEVASSTPLTSPSLAEGVFPGMGSTILRREPLSIGQDYWWGLQKQQPNEPSMFNNTIGMFMEGHIDLARLTEAIHTCLARHEIFRTAFMETASSAVPIRAVLAAPTSRFEAVQVEDKAAAEDGYRRIEQAGFDISSGQTLRLLDFHWGNGSRHLLVVAYHRLVGDGSTTQNLFTEVSRLFSGAKLPSPPQFSTFAERQLSDLKLGLLDEDIAFWQSLFETTPLPVLPLMSLPQAKEQRCWLGNWKHHTSSGRIDPIIVFRIRERSKQYKATPMQFYLAAFHVLLARLTNSTDVAIGIADTNRSCMDELETMGFLANYLPVRMPSYGTSKTFGDHFKETKEVMRHAMRHARVPYSVTLERLGLLRGRTSPIAEGSHAPLFQAVFDYRQGQVESGSIGGARIVEVLASRERTPYDVVLEMSDDPSRDPLVMVKLQSAFYGEHDANAFLRSYMAVLSAFARNPALRVDETTVPGAA</sequence>
<feature type="region of interest" description="Disordered" evidence="10">
    <location>
        <begin position="2537"/>
        <end position="2566"/>
    </location>
</feature>
<dbReference type="InterPro" id="IPR050091">
    <property type="entry name" value="PKS_NRPS_Biosynth_Enz"/>
</dbReference>
<evidence type="ECO:0000256" key="10">
    <source>
        <dbReference type="SAM" id="MobiDB-lite"/>
    </source>
</evidence>
<dbReference type="PANTHER" id="PTHR43775">
    <property type="entry name" value="FATTY ACID SYNTHASE"/>
    <property type="match status" value="1"/>
</dbReference>
<evidence type="ECO:0000313" key="14">
    <source>
        <dbReference type="EMBL" id="KZL81493.1"/>
    </source>
</evidence>
<dbReference type="InterPro" id="IPR013217">
    <property type="entry name" value="Methyltransf_12"/>
</dbReference>
<dbReference type="InterPro" id="IPR049552">
    <property type="entry name" value="PKS_DH_N"/>
</dbReference>
<feature type="active site" description="Proton acceptor; for dehydratase activity" evidence="9">
    <location>
        <position position="993"/>
    </location>
</feature>
<dbReference type="GO" id="GO:0008168">
    <property type="term" value="F:methyltransferase activity"/>
    <property type="evidence" value="ECO:0007669"/>
    <property type="project" value="UniProtKB-KW"/>
</dbReference>
<feature type="compositionally biased region" description="Polar residues" evidence="10">
    <location>
        <begin position="2544"/>
        <end position="2566"/>
    </location>
</feature>
<dbReference type="PROSITE" id="PS00606">
    <property type="entry name" value="KS3_1"/>
    <property type="match status" value="1"/>
</dbReference>
<keyword evidence="6" id="KW-0677">Repeat</keyword>
<feature type="region of interest" description="C-terminal hotdog fold" evidence="9">
    <location>
        <begin position="1115"/>
        <end position="1270"/>
    </location>
</feature>
<dbReference type="InterPro" id="IPR001227">
    <property type="entry name" value="Ac_transferase_dom_sf"/>
</dbReference>
<dbReference type="SMART" id="SM00826">
    <property type="entry name" value="PKS_DH"/>
    <property type="match status" value="1"/>
</dbReference>
<evidence type="ECO:0000256" key="9">
    <source>
        <dbReference type="PROSITE-ProRule" id="PRU01363"/>
    </source>
</evidence>
<dbReference type="InterPro" id="IPR009081">
    <property type="entry name" value="PP-bd_ACP"/>
</dbReference>
<dbReference type="Pfam" id="PF00550">
    <property type="entry name" value="PP-binding"/>
    <property type="match status" value="1"/>
</dbReference>
<proteinExistence type="predicted"/>
<dbReference type="SUPFAM" id="SSF51735">
    <property type="entry name" value="NAD(P)-binding Rossmann-fold domains"/>
    <property type="match status" value="2"/>
</dbReference>
<dbReference type="GO" id="GO:0016491">
    <property type="term" value="F:oxidoreductase activity"/>
    <property type="evidence" value="ECO:0007669"/>
    <property type="project" value="UniProtKB-KW"/>
</dbReference>
<keyword evidence="2" id="KW-0597">Phosphoprotein</keyword>
<organism evidence="14 15">
    <name type="scientific">Colletotrichum incanum</name>
    <name type="common">Soybean anthracnose fungus</name>
    <dbReference type="NCBI Taxonomy" id="1573173"/>
    <lineage>
        <taxon>Eukaryota</taxon>
        <taxon>Fungi</taxon>
        <taxon>Dikarya</taxon>
        <taxon>Ascomycota</taxon>
        <taxon>Pezizomycotina</taxon>
        <taxon>Sordariomycetes</taxon>
        <taxon>Hypocreomycetidae</taxon>
        <taxon>Glomerellales</taxon>
        <taxon>Glomerellaceae</taxon>
        <taxon>Colletotrichum</taxon>
        <taxon>Colletotrichum spaethianum species complex</taxon>
    </lineage>
</organism>
<protein>
    <submittedName>
        <fullName evidence="14">Beta-ketoacyl synthase domain-containing protein</fullName>
    </submittedName>
</protein>
<dbReference type="InterPro" id="IPR016036">
    <property type="entry name" value="Malonyl_transacylase_ACP-bd"/>
</dbReference>
<dbReference type="CDD" id="cd19532">
    <property type="entry name" value="C_PKS-NRPS"/>
    <property type="match status" value="1"/>
</dbReference>
<dbReference type="EMBL" id="LFIW01001629">
    <property type="protein sequence ID" value="KZL81493.1"/>
    <property type="molecule type" value="Genomic_DNA"/>
</dbReference>
<dbReference type="PROSITE" id="PS52004">
    <property type="entry name" value="KS3_2"/>
    <property type="match status" value="1"/>
</dbReference>
<reference evidence="14 15" key="1">
    <citation type="submission" date="2015-06" db="EMBL/GenBank/DDBJ databases">
        <title>Survival trade-offs in plant roots during colonization by closely related pathogenic and mutualistic fungi.</title>
        <authorList>
            <person name="Hacquard S."/>
            <person name="Kracher B."/>
            <person name="Hiruma K."/>
            <person name="Weinman A."/>
            <person name="Muench P."/>
            <person name="Garrido Oter R."/>
            <person name="Ver Loren van Themaat E."/>
            <person name="Dallerey J.-F."/>
            <person name="Damm U."/>
            <person name="Henrissat B."/>
            <person name="Lespinet O."/>
            <person name="Thon M."/>
            <person name="Kemen E."/>
            <person name="McHardy A.C."/>
            <person name="Schulze-Lefert P."/>
            <person name="O'Connell R.J."/>
        </authorList>
    </citation>
    <scope>NUCLEOTIDE SEQUENCE [LARGE SCALE GENOMIC DNA]</scope>
    <source>
        <strain evidence="14 15">MAFF 238704</strain>
    </source>
</reference>
<dbReference type="FunFam" id="3.40.47.10:FF:000019">
    <property type="entry name" value="Polyketide synthase type I"/>
    <property type="match status" value="1"/>
</dbReference>
<dbReference type="Gene3D" id="1.10.1200.10">
    <property type="entry name" value="ACP-like"/>
    <property type="match status" value="1"/>
</dbReference>
<dbReference type="STRING" id="1573173.A0A167BMD9"/>
<evidence type="ECO:0000256" key="2">
    <source>
        <dbReference type="ARBA" id="ARBA00022553"/>
    </source>
</evidence>
<dbReference type="SMART" id="SM00823">
    <property type="entry name" value="PKS_PP"/>
    <property type="match status" value="1"/>
</dbReference>
<dbReference type="InterPro" id="IPR016035">
    <property type="entry name" value="Acyl_Trfase/lysoPLipase"/>
</dbReference>
<evidence type="ECO:0000259" key="11">
    <source>
        <dbReference type="PROSITE" id="PS50075"/>
    </source>
</evidence>
<dbReference type="Gene3D" id="3.10.129.110">
    <property type="entry name" value="Polyketide synthase dehydratase"/>
    <property type="match status" value="1"/>
</dbReference>
<dbReference type="CDD" id="cd02440">
    <property type="entry name" value="AdoMet_MTases"/>
    <property type="match status" value="1"/>
</dbReference>
<feature type="active site" description="Proton donor; for dehydratase activity" evidence="9">
    <location>
        <position position="1177"/>
    </location>
</feature>
<keyword evidence="7" id="KW-0560">Oxidoreductase</keyword>
<dbReference type="InterPro" id="IPR020806">
    <property type="entry name" value="PKS_PP-bd"/>
</dbReference>
<dbReference type="SUPFAM" id="SSF53901">
    <property type="entry name" value="Thiolase-like"/>
    <property type="match status" value="1"/>
</dbReference>
<evidence type="ECO:0000256" key="3">
    <source>
        <dbReference type="ARBA" id="ARBA00022598"/>
    </source>
</evidence>
<evidence type="ECO:0000256" key="6">
    <source>
        <dbReference type="ARBA" id="ARBA00022737"/>
    </source>
</evidence>
<feature type="domain" description="Ketosynthase family 3 (KS3)" evidence="12">
    <location>
        <begin position="4"/>
        <end position="446"/>
    </location>
</feature>
<evidence type="ECO:0000259" key="12">
    <source>
        <dbReference type="PROSITE" id="PS52004"/>
    </source>
</evidence>
<dbReference type="PROSITE" id="PS52019">
    <property type="entry name" value="PKS_MFAS_DH"/>
    <property type="match status" value="1"/>
</dbReference>
<dbReference type="SUPFAM" id="SSF53335">
    <property type="entry name" value="S-adenosyl-L-methionine-dependent methyltransferases"/>
    <property type="match status" value="1"/>
</dbReference>
<evidence type="ECO:0000256" key="4">
    <source>
        <dbReference type="ARBA" id="ARBA00022603"/>
    </source>
</evidence>
<dbReference type="InterPro" id="IPR032821">
    <property type="entry name" value="PKS_assoc"/>
</dbReference>
<dbReference type="Pfam" id="PF02801">
    <property type="entry name" value="Ketoacyl-synt_C"/>
    <property type="match status" value="1"/>
</dbReference>
<dbReference type="InterPro" id="IPR049900">
    <property type="entry name" value="PKS_mFAS_DH"/>
</dbReference>
<dbReference type="InterPro" id="IPR016039">
    <property type="entry name" value="Thiolase-like"/>
</dbReference>
<dbReference type="GO" id="GO:0004315">
    <property type="term" value="F:3-oxoacyl-[acyl-carrier-protein] synthase activity"/>
    <property type="evidence" value="ECO:0007669"/>
    <property type="project" value="InterPro"/>
</dbReference>
<dbReference type="Pfam" id="PF00698">
    <property type="entry name" value="Acyl_transf_1"/>
    <property type="match status" value="1"/>
</dbReference>
<dbReference type="Gene3D" id="3.40.50.150">
    <property type="entry name" value="Vaccinia Virus protein VP39"/>
    <property type="match status" value="1"/>
</dbReference>
<dbReference type="Pfam" id="PF21089">
    <property type="entry name" value="PKS_DH_N"/>
    <property type="match status" value="1"/>
</dbReference>
<dbReference type="SUPFAM" id="SSF52151">
    <property type="entry name" value="FabD/lysophospholipase-like"/>
    <property type="match status" value="1"/>
</dbReference>
<evidence type="ECO:0000256" key="7">
    <source>
        <dbReference type="ARBA" id="ARBA00023002"/>
    </source>
</evidence>
<accession>A0A167BMD9</accession>
<dbReference type="InterPro" id="IPR049551">
    <property type="entry name" value="PKS_DH_C"/>
</dbReference>
<keyword evidence="1" id="KW-0596">Phosphopantetheine</keyword>
<dbReference type="GO" id="GO:0016874">
    <property type="term" value="F:ligase activity"/>
    <property type="evidence" value="ECO:0007669"/>
    <property type="project" value="UniProtKB-KW"/>
</dbReference>
<dbReference type="Gene3D" id="3.40.366.10">
    <property type="entry name" value="Malonyl-Coenzyme A Acyl Carrier Protein, domain 2"/>
    <property type="match status" value="1"/>
</dbReference>
<dbReference type="SMART" id="SM00825">
    <property type="entry name" value="PKS_KS"/>
    <property type="match status" value="1"/>
</dbReference>
<dbReference type="SUPFAM" id="SSF47336">
    <property type="entry name" value="ACP-like"/>
    <property type="match status" value="1"/>
</dbReference>
<dbReference type="CDD" id="cd00833">
    <property type="entry name" value="PKS"/>
    <property type="match status" value="1"/>
</dbReference>
<dbReference type="Gene3D" id="3.30.559.10">
    <property type="entry name" value="Chloramphenicol acetyltransferase-like domain"/>
    <property type="match status" value="1"/>
</dbReference>
<dbReference type="GO" id="GO:0031177">
    <property type="term" value="F:phosphopantetheine binding"/>
    <property type="evidence" value="ECO:0007669"/>
    <property type="project" value="InterPro"/>
</dbReference>
<keyword evidence="15" id="KW-1185">Reference proteome</keyword>
<dbReference type="InterPro" id="IPR029063">
    <property type="entry name" value="SAM-dependent_MTases_sf"/>
</dbReference>
<dbReference type="Gene3D" id="3.40.47.10">
    <property type="match status" value="1"/>
</dbReference>
<dbReference type="SUPFAM" id="SSF52777">
    <property type="entry name" value="CoA-dependent acyltransferases"/>
    <property type="match status" value="2"/>
</dbReference>
<dbReference type="SMART" id="SM00827">
    <property type="entry name" value="PKS_AT"/>
    <property type="match status" value="1"/>
</dbReference>
<dbReference type="Pfam" id="PF08659">
    <property type="entry name" value="KR"/>
    <property type="match status" value="1"/>
</dbReference>
<dbReference type="Gene3D" id="3.30.559.30">
    <property type="entry name" value="Nonribosomal peptide synthetase, condensation domain"/>
    <property type="match status" value="1"/>
</dbReference>
<dbReference type="Pfam" id="PF00668">
    <property type="entry name" value="Condensation"/>
    <property type="match status" value="1"/>
</dbReference>
<dbReference type="InterPro" id="IPR036736">
    <property type="entry name" value="ACP-like_sf"/>
</dbReference>
<dbReference type="Pfam" id="PF00109">
    <property type="entry name" value="ketoacyl-synt"/>
    <property type="match status" value="1"/>
</dbReference>